<dbReference type="PANTHER" id="PTHR32089">
    <property type="entry name" value="METHYL-ACCEPTING CHEMOTAXIS PROTEIN MCPB"/>
    <property type="match status" value="1"/>
</dbReference>
<evidence type="ECO:0000256" key="1">
    <source>
        <dbReference type="ARBA" id="ARBA00023224"/>
    </source>
</evidence>
<dbReference type="PANTHER" id="PTHR32089:SF112">
    <property type="entry name" value="LYSOZYME-LIKE PROTEIN-RELATED"/>
    <property type="match status" value="1"/>
</dbReference>
<evidence type="ECO:0000256" key="2">
    <source>
        <dbReference type="PROSITE-ProRule" id="PRU00284"/>
    </source>
</evidence>
<dbReference type="Proteomes" id="UP000323521">
    <property type="component" value="Chromosome"/>
</dbReference>
<keyword evidence="1 2" id="KW-0807">Transducer</keyword>
<sequence length="268" mass="28323">MEELVKNADLFSKLSSLDTTVLIADSEGTVLRFINAKEFKLDITEGSKVISGGSVTQCLDTGKEVQRLVPKERYGFPVKTISVPVYEDGRICGVIAASTSLATQHTLQQAAETIAATSEEITASSEEVASSASTLSSKLNKLRTASQDVVNEIEKTESILRFVSDVAANSNLLGLNAAIEAARAGEVGRGFAVVAEEIRKMATHSGNSVKDIKRVLNDIQGQAKNILSIIDEIAILGQGQAASTEAIASSMQQLAASAVDVEKIAQIL</sequence>
<dbReference type="AlphaFoldDB" id="A0A3G1KR77"/>
<protein>
    <recommendedName>
        <fullName evidence="3">Methyl-accepting transducer domain-containing protein</fullName>
    </recommendedName>
</protein>
<keyword evidence="5" id="KW-1185">Reference proteome</keyword>
<dbReference type="PROSITE" id="PS50111">
    <property type="entry name" value="CHEMOTAXIS_TRANSDUC_2"/>
    <property type="match status" value="1"/>
</dbReference>
<dbReference type="Gene3D" id="1.10.287.950">
    <property type="entry name" value="Methyl-accepting chemotaxis protein"/>
    <property type="match status" value="1"/>
</dbReference>
<dbReference type="SUPFAM" id="SSF58104">
    <property type="entry name" value="Methyl-accepting chemotaxis protein (MCP) signaling domain"/>
    <property type="match status" value="1"/>
</dbReference>
<name>A0A3G1KR77_FORW1</name>
<evidence type="ECO:0000259" key="3">
    <source>
        <dbReference type="PROSITE" id="PS50111"/>
    </source>
</evidence>
<dbReference type="EMBL" id="CP017634">
    <property type="protein sequence ID" value="ATW24982.1"/>
    <property type="molecule type" value="Genomic_DNA"/>
</dbReference>
<dbReference type="GO" id="GO:0007165">
    <property type="term" value="P:signal transduction"/>
    <property type="evidence" value="ECO:0007669"/>
    <property type="project" value="UniProtKB-KW"/>
</dbReference>
<dbReference type="InterPro" id="IPR004089">
    <property type="entry name" value="MCPsignal_dom"/>
</dbReference>
<feature type="domain" description="Methyl-accepting transducer" evidence="3">
    <location>
        <begin position="100"/>
        <end position="268"/>
    </location>
</feature>
<accession>A0A3G1KR77</accession>
<evidence type="ECO:0000313" key="4">
    <source>
        <dbReference type="EMBL" id="ATW24982.1"/>
    </source>
</evidence>
<dbReference type="Pfam" id="PF00015">
    <property type="entry name" value="MCPsignal"/>
    <property type="match status" value="1"/>
</dbReference>
<dbReference type="SMART" id="SM00283">
    <property type="entry name" value="MA"/>
    <property type="match status" value="1"/>
</dbReference>
<reference evidence="4 5" key="1">
    <citation type="submission" date="2016-10" db="EMBL/GenBank/DDBJ databases">
        <title>Complete Genome Sequence of Peptococcaceae strain DCMF.</title>
        <authorList>
            <person name="Edwards R.J."/>
            <person name="Holland S.I."/>
            <person name="Deshpande N.P."/>
            <person name="Wong Y.K."/>
            <person name="Ertan H."/>
            <person name="Manefield M."/>
            <person name="Russell T.L."/>
            <person name="Lee M.J."/>
        </authorList>
    </citation>
    <scope>NUCLEOTIDE SEQUENCE [LARGE SCALE GENOMIC DNA]</scope>
    <source>
        <strain evidence="4 5">DCMF</strain>
    </source>
</reference>
<organism evidence="4 5">
    <name type="scientific">Formimonas warabiya</name>
    <dbReference type="NCBI Taxonomy" id="1761012"/>
    <lineage>
        <taxon>Bacteria</taxon>
        <taxon>Bacillati</taxon>
        <taxon>Bacillota</taxon>
        <taxon>Clostridia</taxon>
        <taxon>Eubacteriales</taxon>
        <taxon>Peptococcaceae</taxon>
        <taxon>Candidatus Formimonas</taxon>
    </lineage>
</organism>
<dbReference type="KEGG" id="fwa:DCMF_09530"/>
<dbReference type="GO" id="GO:0016020">
    <property type="term" value="C:membrane"/>
    <property type="evidence" value="ECO:0007669"/>
    <property type="project" value="InterPro"/>
</dbReference>
<proteinExistence type="predicted"/>
<gene>
    <name evidence="4" type="ORF">DCMF_09530</name>
</gene>
<evidence type="ECO:0000313" key="5">
    <source>
        <dbReference type="Proteomes" id="UP000323521"/>
    </source>
</evidence>